<protein>
    <submittedName>
        <fullName evidence="2">Uncharacterized protein</fullName>
    </submittedName>
</protein>
<feature type="region of interest" description="Disordered" evidence="1">
    <location>
        <begin position="1"/>
        <end position="76"/>
    </location>
</feature>
<gene>
    <name evidence="2" type="ORF">HMPREF9141_1498</name>
</gene>
<evidence type="ECO:0000313" key="2">
    <source>
        <dbReference type="EMBL" id="EGC20013.1"/>
    </source>
</evidence>
<dbReference type="AlphaFoldDB" id="F0F7D1"/>
<dbReference type="HOGENOM" id="CLU_2651429_0_0_10"/>
<dbReference type="Proteomes" id="UP000005697">
    <property type="component" value="Unassembled WGS sequence"/>
</dbReference>
<reference evidence="2 3" key="1">
    <citation type="submission" date="2011-01" db="EMBL/GenBank/DDBJ databases">
        <authorList>
            <person name="Muzny D."/>
            <person name="Qin X."/>
            <person name="Deng J."/>
            <person name="Jiang H."/>
            <person name="Liu Y."/>
            <person name="Qu J."/>
            <person name="Song X.-Z."/>
            <person name="Zhang L."/>
            <person name="Thornton R."/>
            <person name="Coyle M."/>
            <person name="Francisco L."/>
            <person name="Jackson L."/>
            <person name="Javaid M."/>
            <person name="Korchina V."/>
            <person name="Kovar C."/>
            <person name="Mata R."/>
            <person name="Mathew T."/>
            <person name="Ngo R."/>
            <person name="Nguyen L."/>
            <person name="Nguyen N."/>
            <person name="Okwuonu G."/>
            <person name="Ongeri F."/>
            <person name="Pham C."/>
            <person name="Simmons D."/>
            <person name="Wilczek-Boney K."/>
            <person name="Hale W."/>
            <person name="Jakkamsetti A."/>
            <person name="Pham P."/>
            <person name="Ruth R."/>
            <person name="San Lucas F."/>
            <person name="Warren J."/>
            <person name="Zhang J."/>
            <person name="Zhao Z."/>
            <person name="Zhou C."/>
            <person name="Zhu D."/>
            <person name="Lee S."/>
            <person name="Bess C."/>
            <person name="Blankenburg K."/>
            <person name="Forbes L."/>
            <person name="Fu Q."/>
            <person name="Gubbala S."/>
            <person name="Hirani K."/>
            <person name="Jayaseelan J.C."/>
            <person name="Lara F."/>
            <person name="Munidasa M."/>
            <person name="Palculict T."/>
            <person name="Patil S."/>
            <person name="Pu L.-L."/>
            <person name="Saada N."/>
            <person name="Tang L."/>
            <person name="Weissenberger G."/>
            <person name="Zhu Y."/>
            <person name="Hemphill L."/>
            <person name="Shang Y."/>
            <person name="Youmans B."/>
            <person name="Ayvaz T."/>
            <person name="Ross M."/>
            <person name="Santibanez J."/>
            <person name="Aqrawi P."/>
            <person name="Gross S."/>
            <person name="Joshi V."/>
            <person name="Fowler G."/>
            <person name="Nazareth L."/>
            <person name="Reid J."/>
            <person name="Worley K."/>
            <person name="Petrosino J."/>
            <person name="Highlander S."/>
            <person name="Gibbs R."/>
        </authorList>
    </citation>
    <scope>NUCLEOTIDE SEQUENCE [LARGE SCALE GENOMIC DNA]</scope>
    <source>
        <strain evidence="2 3">DSM 16608</strain>
    </source>
</reference>
<accession>F0F7D1</accession>
<name>F0F7D1_9BACT</name>
<keyword evidence="3" id="KW-1185">Reference proteome</keyword>
<comment type="caution">
    <text evidence="2">The sequence shown here is derived from an EMBL/GenBank/DDBJ whole genome shotgun (WGS) entry which is preliminary data.</text>
</comment>
<evidence type="ECO:0000313" key="3">
    <source>
        <dbReference type="Proteomes" id="UP000005697"/>
    </source>
</evidence>
<evidence type="ECO:0000256" key="1">
    <source>
        <dbReference type="SAM" id="MobiDB-lite"/>
    </source>
</evidence>
<proteinExistence type="predicted"/>
<dbReference type="RefSeq" id="WP_007369011.1">
    <property type="nucleotide sequence ID" value="NZ_GL872283.1"/>
</dbReference>
<feature type="compositionally biased region" description="Basic and acidic residues" evidence="1">
    <location>
        <begin position="1"/>
        <end position="10"/>
    </location>
</feature>
<sequence>MHRQADDGRGGRPATVSGRSGNGRRPCPQADLPHPAVGNDIPNRVGIAFPAAGTRIPNGWEPHSRRLPTIPAAAGF</sequence>
<organism evidence="2 3">
    <name type="scientific">Prevotella multiformis DSM 16608</name>
    <dbReference type="NCBI Taxonomy" id="888743"/>
    <lineage>
        <taxon>Bacteria</taxon>
        <taxon>Pseudomonadati</taxon>
        <taxon>Bacteroidota</taxon>
        <taxon>Bacteroidia</taxon>
        <taxon>Bacteroidales</taxon>
        <taxon>Prevotellaceae</taxon>
        <taxon>Prevotella</taxon>
    </lineage>
</organism>
<dbReference type="EMBL" id="AEWX01000021">
    <property type="protein sequence ID" value="EGC20013.1"/>
    <property type="molecule type" value="Genomic_DNA"/>
</dbReference>